<gene>
    <name evidence="1" type="ORF">E4K62_14465</name>
</gene>
<sequence>MKRIDIAYGGQAYSVGNIDIAQLREQILSATKDGEPMWLEVNVGEGQPRPTFLLITRGVDIALTPVPGDDAHP</sequence>
<protein>
    <submittedName>
        <fullName evidence="1">Uncharacterized protein</fullName>
    </submittedName>
</protein>
<dbReference type="RefSeq" id="WP_135068625.1">
    <property type="nucleotide sequence ID" value="NZ_CP038266.1"/>
</dbReference>
<dbReference type="Proteomes" id="UP000295748">
    <property type="component" value="Chromosome"/>
</dbReference>
<dbReference type="EMBL" id="CP038266">
    <property type="protein sequence ID" value="QBR89779.1"/>
    <property type="molecule type" value="Genomic_DNA"/>
</dbReference>
<proteinExistence type="predicted"/>
<accession>A0ABX5SY58</accession>
<name>A0ABX5SY58_9MICO</name>
<reference evidence="1 2" key="1">
    <citation type="submission" date="2019-03" db="EMBL/GenBank/DDBJ databases">
        <authorList>
            <person name="Dong K."/>
        </authorList>
    </citation>
    <scope>NUCLEOTIDE SEQUENCE [LARGE SCALE GENOMIC DNA]</scope>
    <source>
        <strain evidence="2">dk512</strain>
    </source>
</reference>
<evidence type="ECO:0000313" key="1">
    <source>
        <dbReference type="EMBL" id="QBR89779.1"/>
    </source>
</evidence>
<organism evidence="1 2">
    <name type="scientific">Microbacterium wangchenii</name>
    <dbReference type="NCBI Taxonomy" id="2541726"/>
    <lineage>
        <taxon>Bacteria</taxon>
        <taxon>Bacillati</taxon>
        <taxon>Actinomycetota</taxon>
        <taxon>Actinomycetes</taxon>
        <taxon>Micrococcales</taxon>
        <taxon>Microbacteriaceae</taxon>
        <taxon>Microbacterium</taxon>
    </lineage>
</organism>
<evidence type="ECO:0000313" key="2">
    <source>
        <dbReference type="Proteomes" id="UP000295748"/>
    </source>
</evidence>
<keyword evidence="2" id="KW-1185">Reference proteome</keyword>